<feature type="domain" description="Pre-nudix hydrolase" evidence="2">
    <location>
        <begin position="155"/>
        <end position="200"/>
    </location>
</feature>
<proteinExistence type="predicted"/>
<keyword evidence="1" id="KW-0472">Membrane</keyword>
<feature type="transmembrane region" description="Helical" evidence="1">
    <location>
        <begin position="115"/>
        <end position="135"/>
    </location>
</feature>
<dbReference type="InterPro" id="IPR040618">
    <property type="entry name" value="Pre-Nudix"/>
</dbReference>
<accession>A0A914PZC3</accession>
<dbReference type="Gene3D" id="3.40.630.30">
    <property type="match status" value="1"/>
</dbReference>
<keyword evidence="1" id="KW-0812">Transmembrane</keyword>
<protein>
    <submittedName>
        <fullName evidence="4">Pre-nudix hydrolase domain-containing protein</fullName>
    </submittedName>
</protein>
<evidence type="ECO:0000256" key="1">
    <source>
        <dbReference type="SAM" id="Phobius"/>
    </source>
</evidence>
<dbReference type="WBParaSite" id="PDA_v2.g21840.t1">
    <property type="protein sequence ID" value="PDA_v2.g21840.t1"/>
    <property type="gene ID" value="PDA_v2.g21840"/>
</dbReference>
<evidence type="ECO:0000313" key="4">
    <source>
        <dbReference type="WBParaSite" id="PDA_v2.g21840.t1"/>
    </source>
</evidence>
<name>A0A914PZC3_9BILA</name>
<sequence length="206" mass="22934">MNCFPSCEISLPKIGKTLIASKLDICKTPSVLTLAIVSDGKRSVSSFIAGNRQQYRTIGNEYWPLQLQVKFHNANGGGYYVGGCIQTVRTGNTNCFMSGFIDDYSDSGCGNHRSLVILAACLVFVAVIAMFYRIYVSRKSKNNQKPSYCIQKTVLQGDDDIFHGITIHSDKNAISKADAPEVLKKSLKEWKTNNIREVWIVFGFPF</sequence>
<reference evidence="4" key="1">
    <citation type="submission" date="2022-11" db="UniProtKB">
        <authorList>
            <consortium name="WormBaseParasite"/>
        </authorList>
    </citation>
    <scope>IDENTIFICATION</scope>
</reference>
<keyword evidence="1" id="KW-1133">Transmembrane helix</keyword>
<evidence type="ECO:0000259" key="2">
    <source>
        <dbReference type="Pfam" id="PF18290"/>
    </source>
</evidence>
<dbReference type="AlphaFoldDB" id="A0A914PZC3"/>
<evidence type="ECO:0000313" key="3">
    <source>
        <dbReference type="Proteomes" id="UP000887578"/>
    </source>
</evidence>
<dbReference type="Proteomes" id="UP000887578">
    <property type="component" value="Unplaced"/>
</dbReference>
<dbReference type="Pfam" id="PF18290">
    <property type="entry name" value="Nudix_hydro"/>
    <property type="match status" value="1"/>
</dbReference>
<organism evidence="3 4">
    <name type="scientific">Panagrolaimus davidi</name>
    <dbReference type="NCBI Taxonomy" id="227884"/>
    <lineage>
        <taxon>Eukaryota</taxon>
        <taxon>Metazoa</taxon>
        <taxon>Ecdysozoa</taxon>
        <taxon>Nematoda</taxon>
        <taxon>Chromadorea</taxon>
        <taxon>Rhabditida</taxon>
        <taxon>Tylenchina</taxon>
        <taxon>Panagrolaimomorpha</taxon>
        <taxon>Panagrolaimoidea</taxon>
        <taxon>Panagrolaimidae</taxon>
        <taxon>Panagrolaimus</taxon>
    </lineage>
</organism>
<keyword evidence="3" id="KW-1185">Reference proteome</keyword>